<dbReference type="SMART" id="SM00256">
    <property type="entry name" value="FBOX"/>
    <property type="match status" value="1"/>
</dbReference>
<dbReference type="Pfam" id="PF00646">
    <property type="entry name" value="F-box"/>
    <property type="match status" value="1"/>
</dbReference>
<sequence length="279" mass="31873">LKSAISSTRLTTKIDSFEHVPDKCLLEVLSKLDADTICTLRLVNKRLNNLIQRHHDMLARKPVKGVHMRFETSDEVCRVRYSEHSTSDPHSKVSKKSTIKLCQLDSALRHLVITETVCIEGGLVGHLTRNTLQRSLKRHINSLDLINCTISLGCPLLTDRTLKEWADSLSWPQTILLRTLHSNITRQGVATMIESYIRWCKKQRAQPIPRLRSSQSLLWNFGTIDGDVKQLENAIGKLKKCMKITVIEASEEQFAAIIRFDRSSPVLHLRTSFTSRKRK</sequence>
<reference evidence="2" key="1">
    <citation type="submission" date="2017-02" db="UniProtKB">
        <authorList>
            <consortium name="WormBaseParasite"/>
        </authorList>
    </citation>
    <scope>IDENTIFICATION</scope>
</reference>
<name>A0A0M3K9V1_ANISI</name>
<evidence type="ECO:0000259" key="1">
    <source>
        <dbReference type="PROSITE" id="PS50181"/>
    </source>
</evidence>
<feature type="domain" description="F-box" evidence="1">
    <location>
        <begin position="14"/>
        <end position="62"/>
    </location>
</feature>
<dbReference type="InterPro" id="IPR036047">
    <property type="entry name" value="F-box-like_dom_sf"/>
</dbReference>
<dbReference type="AlphaFoldDB" id="A0A0M3K9V1"/>
<evidence type="ECO:0000313" key="2">
    <source>
        <dbReference type="WBParaSite" id="ASIM_0001774601-mRNA-1"/>
    </source>
</evidence>
<proteinExistence type="predicted"/>
<protein>
    <submittedName>
        <fullName evidence="2">F-box domain-containing protein</fullName>
    </submittedName>
</protein>
<dbReference type="Gene3D" id="1.20.1280.50">
    <property type="match status" value="1"/>
</dbReference>
<dbReference type="WBParaSite" id="ASIM_0001774601-mRNA-1">
    <property type="protein sequence ID" value="ASIM_0001774601-mRNA-1"/>
    <property type="gene ID" value="ASIM_0001774601"/>
</dbReference>
<dbReference type="SUPFAM" id="SSF81383">
    <property type="entry name" value="F-box domain"/>
    <property type="match status" value="1"/>
</dbReference>
<accession>A0A0M3K9V1</accession>
<dbReference type="InterPro" id="IPR001810">
    <property type="entry name" value="F-box_dom"/>
</dbReference>
<organism evidence="2">
    <name type="scientific">Anisakis simplex</name>
    <name type="common">Herring worm</name>
    <dbReference type="NCBI Taxonomy" id="6269"/>
    <lineage>
        <taxon>Eukaryota</taxon>
        <taxon>Metazoa</taxon>
        <taxon>Ecdysozoa</taxon>
        <taxon>Nematoda</taxon>
        <taxon>Chromadorea</taxon>
        <taxon>Rhabditida</taxon>
        <taxon>Spirurina</taxon>
        <taxon>Ascaridomorpha</taxon>
        <taxon>Ascaridoidea</taxon>
        <taxon>Anisakidae</taxon>
        <taxon>Anisakis</taxon>
        <taxon>Anisakis simplex complex</taxon>
    </lineage>
</organism>
<dbReference type="PROSITE" id="PS50181">
    <property type="entry name" value="FBOX"/>
    <property type="match status" value="1"/>
</dbReference>
<dbReference type="CDD" id="cd09917">
    <property type="entry name" value="F-box_SF"/>
    <property type="match status" value="1"/>
</dbReference>